<protein>
    <submittedName>
        <fullName evidence="1">Uncharacterized protein</fullName>
    </submittedName>
</protein>
<comment type="caution">
    <text evidence="1">The sequence shown here is derived from an EMBL/GenBank/DDBJ whole genome shotgun (WGS) entry which is preliminary data.</text>
</comment>
<proteinExistence type="predicted"/>
<reference evidence="1" key="1">
    <citation type="submission" date="2020-04" db="EMBL/GenBank/DDBJ databases">
        <title>A chromosome-scale assembly and high-density genetic map of the yellow drum (Nibea albiflora) genome.</title>
        <authorList>
            <person name="Xu D."/>
            <person name="Zhang W."/>
            <person name="Chen R."/>
            <person name="Tan P."/>
            <person name="Wang L."/>
            <person name="Song H."/>
            <person name="Tian L."/>
            <person name="Zhu Q."/>
            <person name="Wang B."/>
        </authorList>
    </citation>
    <scope>NUCLEOTIDE SEQUENCE</scope>
    <source>
        <strain evidence="1">ZJHYS-2018</strain>
    </source>
</reference>
<dbReference type="Proteomes" id="UP000805704">
    <property type="component" value="Chromosome 23"/>
</dbReference>
<keyword evidence="2" id="KW-1185">Reference proteome</keyword>
<evidence type="ECO:0000313" key="2">
    <source>
        <dbReference type="Proteomes" id="UP000805704"/>
    </source>
</evidence>
<accession>A0ACB7ERE4</accession>
<sequence>MTVPLMLETAVKEEISSQQEDHNRDSMILYKSYTEDSSDGELEPGLQRTQGTGPRTGPSVLWPRVQLLLHTGDLALTCTEPLEGAWKPVQGLWGSPGVHRGPEKPLSHKELCSTCDVCGKKSSSIKRMEIHKRVHTGAVPLRVLQTGLLQHCTDPKRHTGVT</sequence>
<organism evidence="1 2">
    <name type="scientific">Nibea albiflora</name>
    <name type="common">Yellow drum</name>
    <name type="synonym">Corvina albiflora</name>
    <dbReference type="NCBI Taxonomy" id="240163"/>
    <lineage>
        <taxon>Eukaryota</taxon>
        <taxon>Metazoa</taxon>
        <taxon>Chordata</taxon>
        <taxon>Craniata</taxon>
        <taxon>Vertebrata</taxon>
        <taxon>Euteleostomi</taxon>
        <taxon>Actinopterygii</taxon>
        <taxon>Neopterygii</taxon>
        <taxon>Teleostei</taxon>
        <taxon>Neoteleostei</taxon>
        <taxon>Acanthomorphata</taxon>
        <taxon>Eupercaria</taxon>
        <taxon>Sciaenidae</taxon>
        <taxon>Nibea</taxon>
    </lineage>
</organism>
<dbReference type="EMBL" id="CM024811">
    <property type="protein sequence ID" value="KAG8004784.1"/>
    <property type="molecule type" value="Genomic_DNA"/>
</dbReference>
<name>A0ACB7ERE4_NIBAL</name>
<evidence type="ECO:0000313" key="1">
    <source>
        <dbReference type="EMBL" id="KAG8004784.1"/>
    </source>
</evidence>
<gene>
    <name evidence="1" type="ORF">GBF38_010568</name>
</gene>